<feature type="compositionally biased region" description="Low complexity" evidence="1">
    <location>
        <begin position="79"/>
        <end position="90"/>
    </location>
</feature>
<feature type="region of interest" description="Disordered" evidence="1">
    <location>
        <begin position="338"/>
        <end position="365"/>
    </location>
</feature>
<reference evidence="2" key="1">
    <citation type="submission" date="2006-10" db="EMBL/GenBank/DDBJ databases">
        <authorList>
            <person name="Amadeo P."/>
            <person name="Zhao Q."/>
            <person name="Wortman J."/>
            <person name="Fraser-Liggett C."/>
            <person name="Carlton J."/>
        </authorList>
    </citation>
    <scope>NUCLEOTIDE SEQUENCE</scope>
    <source>
        <strain evidence="2">G3</strain>
    </source>
</reference>
<feature type="compositionally biased region" description="Basic residues" evidence="1">
    <location>
        <begin position="38"/>
        <end position="47"/>
    </location>
</feature>
<evidence type="ECO:0000256" key="1">
    <source>
        <dbReference type="SAM" id="MobiDB-lite"/>
    </source>
</evidence>
<protein>
    <submittedName>
        <fullName evidence="2">Uncharacterized protein</fullName>
    </submittedName>
</protein>
<evidence type="ECO:0000313" key="2">
    <source>
        <dbReference type="EMBL" id="EAY08670.1"/>
    </source>
</evidence>
<gene>
    <name evidence="2" type="ORF">TVAG_079280</name>
</gene>
<dbReference type="InParanoid" id="A2EF60"/>
<keyword evidence="3" id="KW-1185">Reference proteome</keyword>
<evidence type="ECO:0000313" key="3">
    <source>
        <dbReference type="Proteomes" id="UP000001542"/>
    </source>
</evidence>
<reference evidence="2" key="2">
    <citation type="journal article" date="2007" name="Science">
        <title>Draft genome sequence of the sexually transmitted pathogen Trichomonas vaginalis.</title>
        <authorList>
            <person name="Carlton J.M."/>
            <person name="Hirt R.P."/>
            <person name="Silva J.C."/>
            <person name="Delcher A.L."/>
            <person name="Schatz M."/>
            <person name="Zhao Q."/>
            <person name="Wortman J.R."/>
            <person name="Bidwell S.L."/>
            <person name="Alsmark U.C.M."/>
            <person name="Besteiro S."/>
            <person name="Sicheritz-Ponten T."/>
            <person name="Noel C.J."/>
            <person name="Dacks J.B."/>
            <person name="Foster P.G."/>
            <person name="Simillion C."/>
            <person name="Van de Peer Y."/>
            <person name="Miranda-Saavedra D."/>
            <person name="Barton G.J."/>
            <person name="Westrop G.D."/>
            <person name="Mueller S."/>
            <person name="Dessi D."/>
            <person name="Fiori P.L."/>
            <person name="Ren Q."/>
            <person name="Paulsen I."/>
            <person name="Zhang H."/>
            <person name="Bastida-Corcuera F.D."/>
            <person name="Simoes-Barbosa A."/>
            <person name="Brown M.T."/>
            <person name="Hayes R.D."/>
            <person name="Mukherjee M."/>
            <person name="Okumura C.Y."/>
            <person name="Schneider R."/>
            <person name="Smith A.J."/>
            <person name="Vanacova S."/>
            <person name="Villalvazo M."/>
            <person name="Haas B.J."/>
            <person name="Pertea M."/>
            <person name="Feldblyum T.V."/>
            <person name="Utterback T.R."/>
            <person name="Shu C.L."/>
            <person name="Osoegawa K."/>
            <person name="de Jong P.J."/>
            <person name="Hrdy I."/>
            <person name="Horvathova L."/>
            <person name="Zubacova Z."/>
            <person name="Dolezal P."/>
            <person name="Malik S.B."/>
            <person name="Logsdon J.M. Jr."/>
            <person name="Henze K."/>
            <person name="Gupta A."/>
            <person name="Wang C.C."/>
            <person name="Dunne R.L."/>
            <person name="Upcroft J.A."/>
            <person name="Upcroft P."/>
            <person name="White O."/>
            <person name="Salzberg S.L."/>
            <person name="Tang P."/>
            <person name="Chiu C.-H."/>
            <person name="Lee Y.-S."/>
            <person name="Embley T.M."/>
            <person name="Coombs G.H."/>
            <person name="Mottram J.C."/>
            <person name="Tachezy J."/>
            <person name="Fraser-Liggett C.M."/>
            <person name="Johnson P.J."/>
        </authorList>
    </citation>
    <scope>NUCLEOTIDE SEQUENCE [LARGE SCALE GENOMIC DNA]</scope>
    <source>
        <strain evidence="2">G3</strain>
    </source>
</reference>
<dbReference type="AlphaFoldDB" id="A2EF60"/>
<accession>A2EF60</accession>
<name>A2EF60_TRIV3</name>
<sequence length="379" mass="43880">MSESTGKHHSHRNDNEEKQKMRIRIKKPREFDENGVPKPHKHVHTHSSRNTQNNDTKFTYAEVSVLPVTTTDLTTLTQNTSTITDTQNNNQKRSHSHKNDSKSRPKERGLPPPENNAPQAKKSHHHKDSSANNKSVDKESTQQTTQQDDKNILSDLGLEAKYSETKIGKRFVKHDTVDDFYDGEAPPPSTVLESRADSTEVSETQQLHGELQRIDFHEYINDPYFYELQKELDYIYNEQLKAAHPELNPTLSQIVGETIDENPRPLYEFEEIHPSKLYPKSTCPAKWRLGYEEPIEVVKREIEEEDMTEVEELISCDPESAEFVDADPWEQNVERYVEQTMTLDPNEDKNDESKEGESLHSMQDVSYEEEAYYYTVTAE</sequence>
<feature type="region of interest" description="Disordered" evidence="1">
    <location>
        <begin position="1"/>
        <end position="58"/>
    </location>
</feature>
<organism evidence="2 3">
    <name type="scientific">Trichomonas vaginalis (strain ATCC PRA-98 / G3)</name>
    <dbReference type="NCBI Taxonomy" id="412133"/>
    <lineage>
        <taxon>Eukaryota</taxon>
        <taxon>Metamonada</taxon>
        <taxon>Parabasalia</taxon>
        <taxon>Trichomonadida</taxon>
        <taxon>Trichomonadidae</taxon>
        <taxon>Trichomonas</taxon>
    </lineage>
</organism>
<dbReference type="VEuPathDB" id="TrichDB:TVAGG3_1030000"/>
<dbReference type="EMBL" id="DS113373">
    <property type="protein sequence ID" value="EAY08670.1"/>
    <property type="molecule type" value="Genomic_DNA"/>
</dbReference>
<dbReference type="VEuPathDB" id="TrichDB:TVAG_079280"/>
<feature type="compositionally biased region" description="Basic and acidic residues" evidence="1">
    <location>
        <begin position="97"/>
        <end position="109"/>
    </location>
</feature>
<dbReference type="Proteomes" id="UP000001542">
    <property type="component" value="Unassembled WGS sequence"/>
</dbReference>
<dbReference type="RefSeq" id="XP_001320893.1">
    <property type="nucleotide sequence ID" value="XM_001320858.1"/>
</dbReference>
<dbReference type="KEGG" id="tva:4766575"/>
<proteinExistence type="predicted"/>
<feature type="compositionally biased region" description="Basic and acidic residues" evidence="1">
    <location>
        <begin position="346"/>
        <end position="358"/>
    </location>
</feature>
<feature type="region of interest" description="Disordered" evidence="1">
    <location>
        <begin position="79"/>
        <end position="152"/>
    </location>
</feature>
<feature type="region of interest" description="Disordered" evidence="1">
    <location>
        <begin position="178"/>
        <end position="207"/>
    </location>
</feature>
<feature type="compositionally biased region" description="Polar residues" evidence="1">
    <location>
        <begin position="48"/>
        <end position="57"/>
    </location>
</feature>